<dbReference type="InterPro" id="IPR004087">
    <property type="entry name" value="KH_dom"/>
</dbReference>
<dbReference type="PANTHER" id="PTHR11208:SF147">
    <property type="entry name" value="RNA-BINDING PROTEIN ASD-2"/>
    <property type="match status" value="1"/>
</dbReference>
<reference evidence="3" key="1">
    <citation type="submission" date="2014-07" db="EMBL/GenBank/DDBJ databases">
        <authorList>
            <person name="Martin A.A"/>
            <person name="De Silva N."/>
        </authorList>
    </citation>
    <scope>NUCLEOTIDE SEQUENCE</scope>
</reference>
<protein>
    <submittedName>
        <fullName evidence="4">Protein quaking (inferred by orthology to a human protein)</fullName>
    </submittedName>
</protein>
<reference evidence="4" key="2">
    <citation type="submission" date="2015-08" db="UniProtKB">
        <authorList>
            <consortium name="WormBaseParasite"/>
        </authorList>
    </citation>
    <scope>IDENTIFICATION</scope>
</reference>
<dbReference type="PANTHER" id="PTHR11208">
    <property type="entry name" value="RNA-BINDING PROTEIN RELATED"/>
    <property type="match status" value="1"/>
</dbReference>
<evidence type="ECO:0000259" key="2">
    <source>
        <dbReference type="SMART" id="SM00322"/>
    </source>
</evidence>
<feature type="domain" description="K Homology" evidence="2">
    <location>
        <begin position="263"/>
        <end position="359"/>
    </location>
</feature>
<evidence type="ECO:0000313" key="3">
    <source>
        <dbReference type="Proteomes" id="UP000035680"/>
    </source>
</evidence>
<dbReference type="WBParaSite" id="SVE_1801900.1">
    <property type="protein sequence ID" value="SVE_1801900.1"/>
    <property type="gene ID" value="SVE_1801900"/>
</dbReference>
<dbReference type="Proteomes" id="UP000035680">
    <property type="component" value="Unassembled WGS sequence"/>
</dbReference>
<dbReference type="InterPro" id="IPR045071">
    <property type="entry name" value="BBP-like"/>
</dbReference>
<dbReference type="InterPro" id="IPR036612">
    <property type="entry name" value="KH_dom_type_1_sf"/>
</dbReference>
<dbReference type="AlphaFoldDB" id="A0A0K0FZY7"/>
<sequence>MNNSMHSTVASLLSQNQALDSDHQFKKALEPLQELVKVAEKNISDLNEIKEHSTMLLKHLSKRIQGKSNKEVFLDFVDRNSSAKMKSSLYGPHNSNYSIEAARNTMTPIHIPQLPPLSQNQLINSLNIINNSRSRTNKLFNIDDVNNDNYHPNDLSKISSHDGLMKTPDNERNLRRMLSNQNFTGFQETPKGRMISNPLNIGPENPLTRYNSSDLHSPSHVSNVTSPLSGSRAGYVTFTAPKSFSYHNNSPSQNMFSNNERNDGKMFVVSIKAMLKEIPGISIIGRLIGPKGMNIKTLEEETKCQICIRGKGSSKDPEKEKKLSRHPYGAHYSEPLHVVIQTSDKDYKTANDRLFEAVNKINRTLDFTDNEKYLTVMENISCRQIDCSPVHCGY</sequence>
<dbReference type="Gene3D" id="3.30.1370.10">
    <property type="entry name" value="K Homology domain, type 1"/>
    <property type="match status" value="1"/>
</dbReference>
<keyword evidence="1" id="KW-0694">RNA-binding</keyword>
<keyword evidence="3" id="KW-1185">Reference proteome</keyword>
<dbReference type="InterPro" id="IPR055256">
    <property type="entry name" value="KH_1_KHDC4/BBP-like"/>
</dbReference>
<dbReference type="STRING" id="75913.A0A0K0FZY7"/>
<dbReference type="GO" id="GO:0005634">
    <property type="term" value="C:nucleus"/>
    <property type="evidence" value="ECO:0007669"/>
    <property type="project" value="TreeGrafter"/>
</dbReference>
<proteinExistence type="predicted"/>
<dbReference type="GO" id="GO:0048024">
    <property type="term" value="P:regulation of mRNA splicing, via spliceosome"/>
    <property type="evidence" value="ECO:0007669"/>
    <property type="project" value="TreeGrafter"/>
</dbReference>
<accession>A0A0K0FZY7</accession>
<dbReference type="GO" id="GO:0003729">
    <property type="term" value="F:mRNA binding"/>
    <property type="evidence" value="ECO:0007669"/>
    <property type="project" value="TreeGrafter"/>
</dbReference>
<evidence type="ECO:0000313" key="4">
    <source>
        <dbReference type="WBParaSite" id="SVE_1801900.1"/>
    </source>
</evidence>
<name>A0A0K0FZY7_STRVS</name>
<dbReference type="SMART" id="SM00322">
    <property type="entry name" value="KH"/>
    <property type="match status" value="1"/>
</dbReference>
<evidence type="ECO:0000256" key="1">
    <source>
        <dbReference type="ARBA" id="ARBA00022884"/>
    </source>
</evidence>
<organism evidence="3 4">
    <name type="scientific">Strongyloides venezuelensis</name>
    <name type="common">Threadworm</name>
    <dbReference type="NCBI Taxonomy" id="75913"/>
    <lineage>
        <taxon>Eukaryota</taxon>
        <taxon>Metazoa</taxon>
        <taxon>Ecdysozoa</taxon>
        <taxon>Nematoda</taxon>
        <taxon>Chromadorea</taxon>
        <taxon>Rhabditida</taxon>
        <taxon>Tylenchina</taxon>
        <taxon>Panagrolaimomorpha</taxon>
        <taxon>Strongyloidoidea</taxon>
        <taxon>Strongyloididae</taxon>
        <taxon>Strongyloides</taxon>
    </lineage>
</organism>
<dbReference type="SUPFAM" id="SSF54791">
    <property type="entry name" value="Eukaryotic type KH-domain (KH-domain type I)"/>
    <property type="match status" value="1"/>
</dbReference>
<dbReference type="Pfam" id="PF22675">
    <property type="entry name" value="KH-I_KHDC4-BBP"/>
    <property type="match status" value="1"/>
</dbReference>